<keyword evidence="3" id="KW-1185">Reference proteome</keyword>
<proteinExistence type="predicted"/>
<dbReference type="PANTHER" id="PTHR12126:SF11">
    <property type="entry name" value="NADH DEHYDROGENASE [UBIQUINONE] 1 ALPHA SUBCOMPLEX SUBUNIT 9, MITOCHONDRIAL"/>
    <property type="match status" value="1"/>
</dbReference>
<dbReference type="STRING" id="375574.GCA_001418035_01883"/>
<dbReference type="CDD" id="cd05271">
    <property type="entry name" value="NDUFA9_like_SDR_a"/>
    <property type="match status" value="1"/>
</dbReference>
<dbReference type="EMBL" id="CYHA01000004">
    <property type="protein sequence ID" value="CUA84466.1"/>
    <property type="molecule type" value="Genomic_DNA"/>
</dbReference>
<dbReference type="InterPro" id="IPR051207">
    <property type="entry name" value="ComplexI_NDUFA9_subunit"/>
</dbReference>
<evidence type="ECO:0000259" key="1">
    <source>
        <dbReference type="Pfam" id="PF13460"/>
    </source>
</evidence>
<dbReference type="InterPro" id="IPR036291">
    <property type="entry name" value="NAD(P)-bd_dom_sf"/>
</dbReference>
<dbReference type="PANTHER" id="PTHR12126">
    <property type="entry name" value="NADH-UBIQUINONE OXIDOREDUCTASE 39 KDA SUBUNIT-RELATED"/>
    <property type="match status" value="1"/>
</dbReference>
<dbReference type="SUPFAM" id="SSF51735">
    <property type="entry name" value="NAD(P)-binding Rossmann-fold domains"/>
    <property type="match status" value="1"/>
</dbReference>
<dbReference type="InterPro" id="IPR016040">
    <property type="entry name" value="NAD(P)-bd_dom"/>
</dbReference>
<dbReference type="Pfam" id="PF13460">
    <property type="entry name" value="NAD_binding_10"/>
    <property type="match status" value="1"/>
</dbReference>
<dbReference type="RefSeq" id="WP_054286473.1">
    <property type="nucleotide sequence ID" value="NZ_CYHA01000004.1"/>
</dbReference>
<evidence type="ECO:0000313" key="2">
    <source>
        <dbReference type="EMBL" id="CUA84466.1"/>
    </source>
</evidence>
<name>A0A0K6H0U5_9NEIS</name>
<protein>
    <submittedName>
        <fullName evidence="2">Uncharacterized conserved protein YbjT, contains NAD(P)-binding and DUF2867 domains</fullName>
    </submittedName>
</protein>
<sequence>MYPILRVAVIGGSGFVGSYVAEKLSEASFETTIATRNPEHTRREPLLVLPKVLLATADVHDDASLESLVGTHNAVISMAGILHGSRSAFETVHVRLVERIIAACKKTGVRRLVHISALGAAPDAPSDYQQTKGIAEQRIAESGLDWTILRPSVVFGAGDNFLNMFARLLKAAPFMPLAGADTRMQPVWANDVAQAVANVLPDPATFGMKLDLAGPRVYTLRELVEYVGRLTGHERSIIAVPPSVAMLQAGLMEVMPGPTLMSRDNVRSLSVDNVSEAPFPTEVLGFSPTPLEAVAPHYLADDEYNHRLNLYRSTVRR</sequence>
<dbReference type="AlphaFoldDB" id="A0A0K6H0U5"/>
<feature type="domain" description="NAD(P)-binding" evidence="1">
    <location>
        <begin position="11"/>
        <end position="153"/>
    </location>
</feature>
<organism evidence="2 3">
    <name type="scientific">Gulbenkiania indica</name>
    <dbReference type="NCBI Taxonomy" id="375574"/>
    <lineage>
        <taxon>Bacteria</taxon>
        <taxon>Pseudomonadati</taxon>
        <taxon>Pseudomonadota</taxon>
        <taxon>Betaproteobacteria</taxon>
        <taxon>Neisseriales</taxon>
        <taxon>Chromobacteriaceae</taxon>
        <taxon>Gulbenkiania</taxon>
    </lineage>
</organism>
<dbReference type="GO" id="GO:0044877">
    <property type="term" value="F:protein-containing complex binding"/>
    <property type="evidence" value="ECO:0007669"/>
    <property type="project" value="TreeGrafter"/>
</dbReference>
<accession>A0A0K6H0U5</accession>
<dbReference type="Proteomes" id="UP000243535">
    <property type="component" value="Unassembled WGS sequence"/>
</dbReference>
<dbReference type="Gene3D" id="3.40.50.720">
    <property type="entry name" value="NAD(P)-binding Rossmann-like Domain"/>
    <property type="match status" value="1"/>
</dbReference>
<dbReference type="OrthoDB" id="5292533at2"/>
<gene>
    <name evidence="2" type="ORF">Ga0061063_2093</name>
</gene>
<reference evidence="3" key="1">
    <citation type="submission" date="2015-08" db="EMBL/GenBank/DDBJ databases">
        <authorList>
            <person name="Varghese N."/>
        </authorList>
    </citation>
    <scope>NUCLEOTIDE SEQUENCE [LARGE SCALE GENOMIC DNA]</scope>
    <source>
        <strain evidence="3">DSM 17901</strain>
    </source>
</reference>
<evidence type="ECO:0000313" key="3">
    <source>
        <dbReference type="Proteomes" id="UP000243535"/>
    </source>
</evidence>